<dbReference type="Gene3D" id="1.10.340.30">
    <property type="entry name" value="Hypothetical protein, domain 2"/>
    <property type="match status" value="1"/>
</dbReference>
<evidence type="ECO:0000256" key="7">
    <source>
        <dbReference type="ARBA" id="ARBA00022723"/>
    </source>
</evidence>
<dbReference type="Proteomes" id="UP000292347">
    <property type="component" value="Unassembled WGS sequence"/>
</dbReference>
<dbReference type="EMBL" id="SDPT01000003">
    <property type="protein sequence ID" value="RXZ30371.1"/>
    <property type="molecule type" value="Genomic_DNA"/>
</dbReference>
<keyword evidence="10 14" id="KW-0408">Iron</keyword>
<comment type="cofactor">
    <cofactor evidence="14">
        <name>[4Fe-4S] cluster</name>
        <dbReference type="ChEBI" id="CHEBI:49883"/>
    </cofactor>
    <text evidence="14">Binds 1 [4Fe-4S] cluster.</text>
</comment>
<organism evidence="16 17">
    <name type="scientific">Sphingomonas desiccabilis</name>
    <dbReference type="NCBI Taxonomy" id="429134"/>
    <lineage>
        <taxon>Bacteria</taxon>
        <taxon>Pseudomonadati</taxon>
        <taxon>Pseudomonadota</taxon>
        <taxon>Alphaproteobacteria</taxon>
        <taxon>Sphingomonadales</taxon>
        <taxon>Sphingomonadaceae</taxon>
        <taxon>Sphingomonas</taxon>
    </lineage>
</organism>
<dbReference type="SUPFAM" id="SSF55811">
    <property type="entry name" value="Nudix"/>
    <property type="match status" value="1"/>
</dbReference>
<reference evidence="16 17" key="1">
    <citation type="submission" date="2019-01" db="EMBL/GenBank/DDBJ databases">
        <title>Sphingomonas mucosissima sp. nov. and Sphingomonas desiccabilis sp. nov., from biological soil crusts in the Colorado Plateau, USA.</title>
        <authorList>
            <person name="Zhu D."/>
        </authorList>
    </citation>
    <scope>NUCLEOTIDE SEQUENCE [LARGE SCALE GENOMIC DNA]</scope>
    <source>
        <strain evidence="16 17">CP1D</strain>
    </source>
</reference>
<evidence type="ECO:0000256" key="11">
    <source>
        <dbReference type="ARBA" id="ARBA00023014"/>
    </source>
</evidence>
<evidence type="ECO:0000256" key="8">
    <source>
        <dbReference type="ARBA" id="ARBA00022763"/>
    </source>
</evidence>
<evidence type="ECO:0000256" key="2">
    <source>
        <dbReference type="ARBA" id="ARBA00002933"/>
    </source>
</evidence>
<dbReference type="GO" id="GO:0006298">
    <property type="term" value="P:mismatch repair"/>
    <property type="evidence" value="ECO:0007669"/>
    <property type="project" value="TreeGrafter"/>
</dbReference>
<evidence type="ECO:0000256" key="6">
    <source>
        <dbReference type="ARBA" id="ARBA00022485"/>
    </source>
</evidence>
<comment type="catalytic activity">
    <reaction evidence="1 14">
        <text>Hydrolyzes free adenine bases from 7,8-dihydro-8-oxoguanine:adenine mismatched double-stranded DNA, leaving an apurinic site.</text>
        <dbReference type="EC" id="3.2.2.31"/>
    </reaction>
</comment>
<dbReference type="CDD" id="cd00056">
    <property type="entry name" value="ENDO3c"/>
    <property type="match status" value="1"/>
</dbReference>
<protein>
    <recommendedName>
        <fullName evidence="5 14">Adenine DNA glycosylase</fullName>
        <ecNumber evidence="4 14">3.2.2.31</ecNumber>
    </recommendedName>
</protein>
<dbReference type="Gene3D" id="1.10.1670.10">
    <property type="entry name" value="Helix-hairpin-Helix base-excision DNA repair enzymes (C-terminal)"/>
    <property type="match status" value="1"/>
</dbReference>
<evidence type="ECO:0000313" key="16">
    <source>
        <dbReference type="EMBL" id="RXZ30371.1"/>
    </source>
</evidence>
<evidence type="ECO:0000256" key="4">
    <source>
        <dbReference type="ARBA" id="ARBA00012045"/>
    </source>
</evidence>
<dbReference type="GO" id="GO:0006284">
    <property type="term" value="P:base-excision repair"/>
    <property type="evidence" value="ECO:0007669"/>
    <property type="project" value="UniProtKB-UniRule"/>
</dbReference>
<evidence type="ECO:0000256" key="13">
    <source>
        <dbReference type="ARBA" id="ARBA00023295"/>
    </source>
</evidence>
<evidence type="ECO:0000256" key="3">
    <source>
        <dbReference type="ARBA" id="ARBA00008343"/>
    </source>
</evidence>
<comment type="similarity">
    <text evidence="3 14">Belongs to the Nth/MutY family.</text>
</comment>
<dbReference type="GO" id="GO:0000701">
    <property type="term" value="F:purine-specific mismatch base pair DNA N-glycosylase activity"/>
    <property type="evidence" value="ECO:0007669"/>
    <property type="project" value="UniProtKB-EC"/>
</dbReference>
<name>A0A4V1QNR8_9SPHN</name>
<evidence type="ECO:0000256" key="1">
    <source>
        <dbReference type="ARBA" id="ARBA00000843"/>
    </source>
</evidence>
<dbReference type="InterPro" id="IPR029119">
    <property type="entry name" value="MutY_C"/>
</dbReference>
<keyword evidence="11" id="KW-0411">Iron-sulfur</keyword>
<dbReference type="InterPro" id="IPR003265">
    <property type="entry name" value="HhH-GPD_domain"/>
</dbReference>
<dbReference type="InterPro" id="IPR011257">
    <property type="entry name" value="DNA_glycosylase"/>
</dbReference>
<evidence type="ECO:0000256" key="5">
    <source>
        <dbReference type="ARBA" id="ARBA00022023"/>
    </source>
</evidence>
<dbReference type="FunFam" id="1.10.340.30:FF:000002">
    <property type="entry name" value="Adenine DNA glycosylase"/>
    <property type="match status" value="1"/>
</dbReference>
<dbReference type="Gene3D" id="3.90.79.10">
    <property type="entry name" value="Nucleoside Triphosphate Pyrophosphohydrolase"/>
    <property type="match status" value="1"/>
</dbReference>
<dbReference type="EC" id="3.2.2.31" evidence="4 14"/>
<keyword evidence="13 14" id="KW-0326">Glycosidase</keyword>
<sequence>MPANLSAIAPALLDWYDANARSLPWRAPPGTPAPDPYRVWLSEVMLQQTQVATVRPYFEKFVARWPDFASLAAAEDAELMAAWAGLGYYARARNLLACARAVANEHGGMLPDTEEGLRALPGLGAYTAAAIAAIAFGRRAVVVDANVERVVARLFALPQPLPAGRPAIRTATESITPDARAGDFAQAMMDLGSGICTPRTPRCLLCPVRTECDGFATGHPEAFPRKAPRREKPQRHGTLFWLEHDARVLLVRRPAKGLLGGMRALPTGPWAETPPGMAEAPVDADWQVMGAVAHGFTHFRLSCTVAAATLPAHMPAPDGEWWPIDSLDEAGMPTVFVRAQRLMEGLR</sequence>
<dbReference type="GO" id="GO:0051539">
    <property type="term" value="F:4 iron, 4 sulfur cluster binding"/>
    <property type="evidence" value="ECO:0007669"/>
    <property type="project" value="UniProtKB-UniRule"/>
</dbReference>
<dbReference type="NCBIfam" id="TIGR01084">
    <property type="entry name" value="mutY"/>
    <property type="match status" value="1"/>
</dbReference>
<accession>A0A4V1QNR8</accession>
<dbReference type="CDD" id="cd03431">
    <property type="entry name" value="NUDIX_DNA_Glycosylase_C-MutY"/>
    <property type="match status" value="1"/>
</dbReference>
<evidence type="ECO:0000256" key="14">
    <source>
        <dbReference type="RuleBase" id="RU365096"/>
    </source>
</evidence>
<dbReference type="InterPro" id="IPR044298">
    <property type="entry name" value="MIG/MutY"/>
</dbReference>
<dbReference type="AlphaFoldDB" id="A0A4V1QNR8"/>
<evidence type="ECO:0000256" key="9">
    <source>
        <dbReference type="ARBA" id="ARBA00022801"/>
    </source>
</evidence>
<keyword evidence="9" id="KW-0378">Hydrolase</keyword>
<dbReference type="Pfam" id="PF14815">
    <property type="entry name" value="NUDIX_4"/>
    <property type="match status" value="1"/>
</dbReference>
<keyword evidence="8 14" id="KW-0227">DNA damage</keyword>
<evidence type="ECO:0000256" key="10">
    <source>
        <dbReference type="ARBA" id="ARBA00023004"/>
    </source>
</evidence>
<gene>
    <name evidence="16" type="primary">mutY</name>
    <name evidence="16" type="ORF">EO081_14325</name>
</gene>
<dbReference type="SMART" id="SM00525">
    <property type="entry name" value="FES"/>
    <property type="match status" value="1"/>
</dbReference>
<dbReference type="GO" id="GO:0046872">
    <property type="term" value="F:metal ion binding"/>
    <property type="evidence" value="ECO:0007669"/>
    <property type="project" value="UniProtKB-UniRule"/>
</dbReference>
<comment type="caution">
    <text evidence="16">The sequence shown here is derived from an EMBL/GenBank/DDBJ whole genome shotgun (WGS) entry which is preliminary data.</text>
</comment>
<proteinExistence type="inferred from homology"/>
<evidence type="ECO:0000256" key="12">
    <source>
        <dbReference type="ARBA" id="ARBA00023204"/>
    </source>
</evidence>
<dbReference type="GO" id="GO:0035485">
    <property type="term" value="F:adenine/guanine mispair binding"/>
    <property type="evidence" value="ECO:0007669"/>
    <property type="project" value="TreeGrafter"/>
</dbReference>
<dbReference type="GO" id="GO:0032357">
    <property type="term" value="F:oxidized purine DNA binding"/>
    <property type="evidence" value="ECO:0007669"/>
    <property type="project" value="TreeGrafter"/>
</dbReference>
<dbReference type="RefSeq" id="WP_129342807.1">
    <property type="nucleotide sequence ID" value="NZ_JACIDD010000003.1"/>
</dbReference>
<dbReference type="InterPro" id="IPR015797">
    <property type="entry name" value="NUDIX_hydrolase-like_dom_sf"/>
</dbReference>
<evidence type="ECO:0000259" key="15">
    <source>
        <dbReference type="SMART" id="SM00478"/>
    </source>
</evidence>
<dbReference type="OrthoDB" id="9802365at2"/>
<keyword evidence="7" id="KW-0479">Metal-binding</keyword>
<keyword evidence="17" id="KW-1185">Reference proteome</keyword>
<evidence type="ECO:0000313" key="17">
    <source>
        <dbReference type="Proteomes" id="UP000292347"/>
    </source>
</evidence>
<dbReference type="SUPFAM" id="SSF48150">
    <property type="entry name" value="DNA-glycosylase"/>
    <property type="match status" value="1"/>
</dbReference>
<dbReference type="GO" id="GO:0034039">
    <property type="term" value="F:8-oxo-7,8-dihydroguanine DNA N-glycosylase activity"/>
    <property type="evidence" value="ECO:0007669"/>
    <property type="project" value="TreeGrafter"/>
</dbReference>
<dbReference type="PANTHER" id="PTHR42944">
    <property type="entry name" value="ADENINE DNA GLYCOSYLASE"/>
    <property type="match status" value="1"/>
</dbReference>
<dbReference type="PANTHER" id="PTHR42944:SF1">
    <property type="entry name" value="ADENINE DNA GLYCOSYLASE"/>
    <property type="match status" value="1"/>
</dbReference>
<keyword evidence="12" id="KW-0234">DNA repair</keyword>
<dbReference type="InterPro" id="IPR005760">
    <property type="entry name" value="A/G_AdeGlyc_MutY"/>
</dbReference>
<feature type="domain" description="HhH-GPD" evidence="15">
    <location>
        <begin position="45"/>
        <end position="194"/>
    </location>
</feature>
<dbReference type="Pfam" id="PF00730">
    <property type="entry name" value="HhH-GPD"/>
    <property type="match status" value="1"/>
</dbReference>
<keyword evidence="6" id="KW-0004">4Fe-4S</keyword>
<dbReference type="InterPro" id="IPR023170">
    <property type="entry name" value="HhH_base_excis_C"/>
</dbReference>
<dbReference type="InterPro" id="IPR003651">
    <property type="entry name" value="Endonuclease3_FeS-loop_motif"/>
</dbReference>
<dbReference type="SMART" id="SM00478">
    <property type="entry name" value="ENDO3c"/>
    <property type="match status" value="1"/>
</dbReference>
<comment type="function">
    <text evidence="2">Adenine glycosylase active on G-A mispairs. MutY also corrects error-prone DNA synthesis past GO lesions which are due to the oxidatively damaged form of guanine: 7,8-dihydro-8-oxoguanine (8-oxo-dGTP).</text>
</comment>